<dbReference type="InterPro" id="IPR002053">
    <property type="entry name" value="Glyco_hydro_25"/>
</dbReference>
<evidence type="ECO:0000313" key="5">
    <source>
        <dbReference type="EMBL" id="MBC5787808.1"/>
    </source>
</evidence>
<evidence type="ECO:0000259" key="4">
    <source>
        <dbReference type="PROSITE" id="PS51782"/>
    </source>
</evidence>
<dbReference type="InterPro" id="IPR036779">
    <property type="entry name" value="LysM_dom_sf"/>
</dbReference>
<keyword evidence="2" id="KW-0378">Hydrolase</keyword>
<dbReference type="InterPro" id="IPR018077">
    <property type="entry name" value="Glyco_hydro_fam25_subgr"/>
</dbReference>
<dbReference type="CDD" id="cd06414">
    <property type="entry name" value="GH25_LytC-like"/>
    <property type="match status" value="1"/>
</dbReference>
<keyword evidence="3" id="KW-0326">Glycosidase</keyword>
<accession>A0ABR7IRP1</accession>
<dbReference type="Gene3D" id="3.20.20.80">
    <property type="entry name" value="Glycosidases"/>
    <property type="match status" value="1"/>
</dbReference>
<evidence type="ECO:0000313" key="6">
    <source>
        <dbReference type="Proteomes" id="UP000649151"/>
    </source>
</evidence>
<reference evidence="5 6" key="1">
    <citation type="submission" date="2020-08" db="EMBL/GenBank/DDBJ databases">
        <title>Genome public.</title>
        <authorList>
            <person name="Liu C."/>
            <person name="Sun Q."/>
        </authorList>
    </citation>
    <scope>NUCLEOTIDE SEQUENCE [LARGE SCALE GENOMIC DNA]</scope>
    <source>
        <strain evidence="5 6">NSJ-27</strain>
    </source>
</reference>
<organism evidence="5 6">
    <name type="scientific">Clostridium facile</name>
    <dbReference type="NCBI Taxonomy" id="2763035"/>
    <lineage>
        <taxon>Bacteria</taxon>
        <taxon>Bacillati</taxon>
        <taxon>Bacillota</taxon>
        <taxon>Clostridia</taxon>
        <taxon>Eubacteriales</taxon>
        <taxon>Clostridiaceae</taxon>
        <taxon>Clostridium</taxon>
    </lineage>
</organism>
<dbReference type="SUPFAM" id="SSF51445">
    <property type="entry name" value="(Trans)glycosidases"/>
    <property type="match status" value="1"/>
</dbReference>
<evidence type="ECO:0000256" key="3">
    <source>
        <dbReference type="ARBA" id="ARBA00023295"/>
    </source>
</evidence>
<dbReference type="Gene3D" id="3.10.350.10">
    <property type="entry name" value="LysM domain"/>
    <property type="match status" value="1"/>
</dbReference>
<dbReference type="EMBL" id="JACOQK010000001">
    <property type="protein sequence ID" value="MBC5787808.1"/>
    <property type="molecule type" value="Genomic_DNA"/>
</dbReference>
<dbReference type="PANTHER" id="PTHR34135:SF2">
    <property type="entry name" value="LYSOZYME"/>
    <property type="match status" value="1"/>
</dbReference>
<sequence>MQLNGIDVSKWQGTIDFNQVKSAGIQFAIIRAGYGKELNQKDPKFEENYSNAKIAGIPVGSYLYSYATSVADAEKEADVFLEWIQNKQFEYPVYFDIEDESQASLSRELLTDITVAFCEKVERAGYYVGIYSNKNWLVNKLDYNRIKRFTIWLAQYASSPSYPEPFDIWQYTSQGSVPGITGDVDMNECYKDFPSIIRELKLNGFYTETLPQTKYKIGDFVTYSSCYRASTDPISEAIYVNGSGTITRIIPTARNPYLIDNGKCWVNDGDIRSVNQNNTNQTIYTVKSGDTLSGIAAQFGTTYQHLAQINGISNPNLIYPGQQLKV</sequence>
<protein>
    <submittedName>
        <fullName evidence="5">LysM peptidoglycan-binding domain-containing protein</fullName>
    </submittedName>
</protein>
<comment type="similarity">
    <text evidence="1">Belongs to the glycosyl hydrolase 25 family.</text>
</comment>
<dbReference type="SUPFAM" id="SSF54106">
    <property type="entry name" value="LysM domain"/>
    <property type="match status" value="1"/>
</dbReference>
<dbReference type="InterPro" id="IPR018392">
    <property type="entry name" value="LysM"/>
</dbReference>
<dbReference type="RefSeq" id="WP_069987280.1">
    <property type="nucleotide sequence ID" value="NZ_JACOQK010000001.1"/>
</dbReference>
<dbReference type="InterPro" id="IPR017853">
    <property type="entry name" value="GH"/>
</dbReference>
<evidence type="ECO:0000256" key="2">
    <source>
        <dbReference type="ARBA" id="ARBA00022801"/>
    </source>
</evidence>
<dbReference type="Pfam" id="PF01183">
    <property type="entry name" value="Glyco_hydro_25"/>
    <property type="match status" value="1"/>
</dbReference>
<evidence type="ECO:0000256" key="1">
    <source>
        <dbReference type="ARBA" id="ARBA00010646"/>
    </source>
</evidence>
<dbReference type="CDD" id="cd00118">
    <property type="entry name" value="LysM"/>
    <property type="match status" value="1"/>
</dbReference>
<comment type="caution">
    <text evidence="5">The sequence shown here is derived from an EMBL/GenBank/DDBJ whole genome shotgun (WGS) entry which is preliminary data.</text>
</comment>
<dbReference type="SMART" id="SM00641">
    <property type="entry name" value="Glyco_25"/>
    <property type="match status" value="1"/>
</dbReference>
<name>A0ABR7IRP1_9CLOT</name>
<dbReference type="Proteomes" id="UP000649151">
    <property type="component" value="Unassembled WGS sequence"/>
</dbReference>
<gene>
    <name evidence="5" type="ORF">H8Z77_07230</name>
</gene>
<dbReference type="SMART" id="SM00257">
    <property type="entry name" value="LysM"/>
    <property type="match status" value="1"/>
</dbReference>
<dbReference type="PROSITE" id="PS51904">
    <property type="entry name" value="GLYCOSYL_HYDROL_F25_2"/>
    <property type="match status" value="1"/>
</dbReference>
<keyword evidence="6" id="KW-1185">Reference proteome</keyword>
<feature type="domain" description="LysM" evidence="4">
    <location>
        <begin position="282"/>
        <end position="326"/>
    </location>
</feature>
<dbReference type="PROSITE" id="PS51782">
    <property type="entry name" value="LYSM"/>
    <property type="match status" value="1"/>
</dbReference>
<dbReference type="Pfam" id="PF01476">
    <property type="entry name" value="LysM"/>
    <property type="match status" value="1"/>
</dbReference>
<dbReference type="PANTHER" id="PTHR34135">
    <property type="entry name" value="LYSOZYME"/>
    <property type="match status" value="1"/>
</dbReference>
<proteinExistence type="inferred from homology"/>